<organism evidence="2 3">
    <name type="scientific">Actinomycetospora atypica</name>
    <dbReference type="NCBI Taxonomy" id="1290095"/>
    <lineage>
        <taxon>Bacteria</taxon>
        <taxon>Bacillati</taxon>
        <taxon>Actinomycetota</taxon>
        <taxon>Actinomycetes</taxon>
        <taxon>Pseudonocardiales</taxon>
        <taxon>Pseudonocardiaceae</taxon>
        <taxon>Actinomycetospora</taxon>
    </lineage>
</organism>
<dbReference type="RefSeq" id="WP_378036477.1">
    <property type="nucleotide sequence ID" value="NZ_JBHSIV010000011.1"/>
</dbReference>
<keyword evidence="1" id="KW-0812">Transmembrane</keyword>
<name>A0ABV9YME2_9PSEU</name>
<gene>
    <name evidence="2" type="ORF">ACFPBZ_13040</name>
</gene>
<accession>A0ABV9YME2</accession>
<evidence type="ECO:0008006" key="4">
    <source>
        <dbReference type="Google" id="ProtNLM"/>
    </source>
</evidence>
<comment type="caution">
    <text evidence="2">The sequence shown here is derived from an EMBL/GenBank/DDBJ whole genome shotgun (WGS) entry which is preliminary data.</text>
</comment>
<keyword evidence="1" id="KW-0472">Membrane</keyword>
<keyword evidence="1" id="KW-1133">Transmembrane helix</keyword>
<dbReference type="Proteomes" id="UP001595947">
    <property type="component" value="Unassembled WGS sequence"/>
</dbReference>
<feature type="transmembrane region" description="Helical" evidence="1">
    <location>
        <begin position="31"/>
        <end position="50"/>
    </location>
</feature>
<sequence length="53" mass="5429">MTGAQVQALVLLLVAGFLVGGVVTFGRDRKWIPTVIVAVLAALALGGAVLRLL</sequence>
<protein>
    <recommendedName>
        <fullName evidence="4">Amidotransferase</fullName>
    </recommendedName>
</protein>
<reference evidence="3" key="1">
    <citation type="journal article" date="2019" name="Int. J. Syst. Evol. Microbiol.">
        <title>The Global Catalogue of Microorganisms (GCM) 10K type strain sequencing project: providing services to taxonomists for standard genome sequencing and annotation.</title>
        <authorList>
            <consortium name="The Broad Institute Genomics Platform"/>
            <consortium name="The Broad Institute Genome Sequencing Center for Infectious Disease"/>
            <person name="Wu L."/>
            <person name="Ma J."/>
        </authorList>
    </citation>
    <scope>NUCLEOTIDE SEQUENCE [LARGE SCALE GENOMIC DNA]</scope>
    <source>
        <strain evidence="3">CGMCC 4.7093</strain>
    </source>
</reference>
<evidence type="ECO:0000256" key="1">
    <source>
        <dbReference type="SAM" id="Phobius"/>
    </source>
</evidence>
<proteinExistence type="predicted"/>
<evidence type="ECO:0000313" key="3">
    <source>
        <dbReference type="Proteomes" id="UP001595947"/>
    </source>
</evidence>
<keyword evidence="3" id="KW-1185">Reference proteome</keyword>
<dbReference type="EMBL" id="JBHSIV010000011">
    <property type="protein sequence ID" value="MFC5063137.1"/>
    <property type="molecule type" value="Genomic_DNA"/>
</dbReference>
<evidence type="ECO:0000313" key="2">
    <source>
        <dbReference type="EMBL" id="MFC5063137.1"/>
    </source>
</evidence>